<organism evidence="3 4">
    <name type="scientific">Paenibacillus thailandensis</name>
    <dbReference type="NCBI Taxonomy" id="393250"/>
    <lineage>
        <taxon>Bacteria</taxon>
        <taxon>Bacillati</taxon>
        <taxon>Bacillota</taxon>
        <taxon>Bacilli</taxon>
        <taxon>Bacillales</taxon>
        <taxon>Paenibacillaceae</taxon>
        <taxon>Paenibacillus</taxon>
    </lineage>
</organism>
<dbReference type="PANTHER" id="PTHR39184">
    <property type="match status" value="1"/>
</dbReference>
<evidence type="ECO:0000313" key="3">
    <source>
        <dbReference type="EMBL" id="MFD2659458.1"/>
    </source>
</evidence>
<evidence type="ECO:0000259" key="2">
    <source>
        <dbReference type="Pfam" id="PF17288"/>
    </source>
</evidence>
<dbReference type="InterPro" id="IPR006437">
    <property type="entry name" value="Phage_terminase_lsu"/>
</dbReference>
<dbReference type="Proteomes" id="UP001597493">
    <property type="component" value="Unassembled WGS sequence"/>
</dbReference>
<dbReference type="NCBIfam" id="TIGR01547">
    <property type="entry name" value="phage_term_2"/>
    <property type="match status" value="1"/>
</dbReference>
<dbReference type="Gene3D" id="3.30.420.280">
    <property type="match status" value="1"/>
</dbReference>
<gene>
    <name evidence="3" type="ORF">ACFSW5_04165</name>
</gene>
<feature type="domain" description="Phage terminase large subunit N-terminal" evidence="1">
    <location>
        <begin position="26"/>
        <end position="226"/>
    </location>
</feature>
<dbReference type="Pfam" id="PF04466">
    <property type="entry name" value="Terminase_3"/>
    <property type="match status" value="1"/>
</dbReference>
<dbReference type="InterPro" id="IPR027417">
    <property type="entry name" value="P-loop_NTPase"/>
</dbReference>
<sequence>MQVALTDLIAPGFYGVHHSVKNGEATHFLLGGGRGSTKSSFTPTEIILGLIEDPNANAIALRKVKDTLRESVYESFEWAIDKLGVSHLFDARVSPMQIVYKPTGQKIIFRGADNPIKIKSLRLRKGFFKYVWYEEADEFAVEDIRSINQTLLRGGDGYRVFYTYNPPKSRKRWVHEYRKNPPRDWLTHHSDYRSVPRHWLGEQFFLEAESLRDRNDQAYRHEYLGEDTGTGGEVFHNLTLRRISDEEIATFDRIKRGLDFGFAAHPTHYAVMHFDATRRRLFIFYELHKAGLANGPLAAAIKTENTANRPVTADSAEPRTINELRNLGVNAIGAKKGPDSVDHGMKFLEDLNEIVIDPVRCPNTAREFDGYELDPDGNGGWKAGYPDRDNHSIDAVRYALEADMKQAKVKVGNKAKIGVR</sequence>
<evidence type="ECO:0000313" key="4">
    <source>
        <dbReference type="Proteomes" id="UP001597493"/>
    </source>
</evidence>
<evidence type="ECO:0000259" key="1">
    <source>
        <dbReference type="Pfam" id="PF04466"/>
    </source>
</evidence>
<dbReference type="InterPro" id="IPR035412">
    <property type="entry name" value="Terminase_L_N"/>
</dbReference>
<proteinExistence type="predicted"/>
<dbReference type="EMBL" id="JBHUMY010000004">
    <property type="protein sequence ID" value="MFD2659458.1"/>
    <property type="molecule type" value="Genomic_DNA"/>
</dbReference>
<dbReference type="RefSeq" id="WP_379270152.1">
    <property type="nucleotide sequence ID" value="NZ_JBHUGT010000020.1"/>
</dbReference>
<dbReference type="Pfam" id="PF17288">
    <property type="entry name" value="Terminase_3C"/>
    <property type="match status" value="1"/>
</dbReference>
<dbReference type="InterPro" id="IPR052380">
    <property type="entry name" value="Viral_DNA_packaging_terminase"/>
</dbReference>
<name>A0ABW5QSQ3_9BACL</name>
<feature type="domain" description="Phage terminase large subunit C-terminal" evidence="2">
    <location>
        <begin position="259"/>
        <end position="401"/>
    </location>
</feature>
<reference evidence="4" key="1">
    <citation type="journal article" date="2019" name="Int. J. Syst. Evol. Microbiol.">
        <title>The Global Catalogue of Microorganisms (GCM) 10K type strain sequencing project: providing services to taxonomists for standard genome sequencing and annotation.</title>
        <authorList>
            <consortium name="The Broad Institute Genomics Platform"/>
            <consortium name="The Broad Institute Genome Sequencing Center for Infectious Disease"/>
            <person name="Wu L."/>
            <person name="Ma J."/>
        </authorList>
    </citation>
    <scope>NUCLEOTIDE SEQUENCE [LARGE SCALE GENOMIC DNA]</scope>
    <source>
        <strain evidence="4">TISTR 1827</strain>
    </source>
</reference>
<dbReference type="InterPro" id="IPR035413">
    <property type="entry name" value="Terminase_L_C"/>
</dbReference>
<comment type="caution">
    <text evidence="3">The sequence shown here is derived from an EMBL/GenBank/DDBJ whole genome shotgun (WGS) entry which is preliminary data.</text>
</comment>
<protein>
    <submittedName>
        <fullName evidence="3">PBSX family phage terminase large subunit</fullName>
    </submittedName>
</protein>
<dbReference type="PANTHER" id="PTHR39184:SF1">
    <property type="entry name" value="PBSX PHAGE TERMINASE LARGE SUBUNIT"/>
    <property type="match status" value="1"/>
</dbReference>
<keyword evidence="4" id="KW-1185">Reference proteome</keyword>
<accession>A0ABW5QSQ3</accession>
<dbReference type="Gene3D" id="3.40.50.300">
    <property type="entry name" value="P-loop containing nucleotide triphosphate hydrolases"/>
    <property type="match status" value="1"/>
</dbReference>